<accession>A0ACB9G617</accession>
<dbReference type="Proteomes" id="UP001055811">
    <property type="component" value="Linkage Group LG02"/>
</dbReference>
<proteinExistence type="predicted"/>
<reference evidence="1 2" key="2">
    <citation type="journal article" date="2022" name="Mol. Ecol. Resour.">
        <title>The genomes of chicory, endive, great burdock and yacon provide insights into Asteraceae paleo-polyploidization history and plant inulin production.</title>
        <authorList>
            <person name="Fan W."/>
            <person name="Wang S."/>
            <person name="Wang H."/>
            <person name="Wang A."/>
            <person name="Jiang F."/>
            <person name="Liu H."/>
            <person name="Zhao H."/>
            <person name="Xu D."/>
            <person name="Zhang Y."/>
        </authorList>
    </citation>
    <scope>NUCLEOTIDE SEQUENCE [LARGE SCALE GENOMIC DNA]</scope>
    <source>
        <strain evidence="2">cv. Punajuju</strain>
        <tissue evidence="1">Leaves</tissue>
    </source>
</reference>
<comment type="caution">
    <text evidence="1">The sequence shown here is derived from an EMBL/GenBank/DDBJ whole genome shotgun (WGS) entry which is preliminary data.</text>
</comment>
<evidence type="ECO:0000313" key="1">
    <source>
        <dbReference type="EMBL" id="KAI3778867.1"/>
    </source>
</evidence>
<reference evidence="2" key="1">
    <citation type="journal article" date="2022" name="Mol. Ecol. Resour.">
        <title>The genomes of chicory, endive, great burdock and yacon provide insights into Asteraceae palaeo-polyploidization history and plant inulin production.</title>
        <authorList>
            <person name="Fan W."/>
            <person name="Wang S."/>
            <person name="Wang H."/>
            <person name="Wang A."/>
            <person name="Jiang F."/>
            <person name="Liu H."/>
            <person name="Zhao H."/>
            <person name="Xu D."/>
            <person name="Zhang Y."/>
        </authorList>
    </citation>
    <scope>NUCLEOTIDE SEQUENCE [LARGE SCALE GENOMIC DNA]</scope>
    <source>
        <strain evidence="2">cv. Punajuju</strain>
    </source>
</reference>
<dbReference type="EMBL" id="CM042010">
    <property type="protein sequence ID" value="KAI3778867.1"/>
    <property type="molecule type" value="Genomic_DNA"/>
</dbReference>
<sequence length="72" mass="8120">MHDHSATSPKASIDLGSQLLLLLPPYSAELELRPSPIQHLQICRSMMKLPAKRPPATIVTTRTDPNHHRLQY</sequence>
<evidence type="ECO:0000313" key="2">
    <source>
        <dbReference type="Proteomes" id="UP001055811"/>
    </source>
</evidence>
<organism evidence="1 2">
    <name type="scientific">Cichorium intybus</name>
    <name type="common">Chicory</name>
    <dbReference type="NCBI Taxonomy" id="13427"/>
    <lineage>
        <taxon>Eukaryota</taxon>
        <taxon>Viridiplantae</taxon>
        <taxon>Streptophyta</taxon>
        <taxon>Embryophyta</taxon>
        <taxon>Tracheophyta</taxon>
        <taxon>Spermatophyta</taxon>
        <taxon>Magnoliopsida</taxon>
        <taxon>eudicotyledons</taxon>
        <taxon>Gunneridae</taxon>
        <taxon>Pentapetalae</taxon>
        <taxon>asterids</taxon>
        <taxon>campanulids</taxon>
        <taxon>Asterales</taxon>
        <taxon>Asteraceae</taxon>
        <taxon>Cichorioideae</taxon>
        <taxon>Cichorieae</taxon>
        <taxon>Cichoriinae</taxon>
        <taxon>Cichorium</taxon>
    </lineage>
</organism>
<name>A0ACB9G617_CICIN</name>
<gene>
    <name evidence="1" type="ORF">L2E82_08255</name>
</gene>
<protein>
    <submittedName>
        <fullName evidence="1">Uncharacterized protein</fullName>
    </submittedName>
</protein>
<keyword evidence="2" id="KW-1185">Reference proteome</keyword>